<keyword evidence="14" id="KW-0675">Receptor</keyword>
<feature type="domain" description="Ig-like" evidence="12">
    <location>
        <begin position="20"/>
        <end position="138"/>
    </location>
</feature>
<evidence type="ECO:0000256" key="5">
    <source>
        <dbReference type="ARBA" id="ARBA00023136"/>
    </source>
</evidence>
<reference evidence="14" key="1">
    <citation type="submission" date="2025-08" db="UniProtKB">
        <authorList>
            <consortium name="RefSeq"/>
        </authorList>
    </citation>
    <scope>IDENTIFICATION</scope>
    <source>
        <tissue evidence="14">Kidney</tissue>
    </source>
</reference>
<gene>
    <name evidence="14" type="primary">HAVCR2</name>
</gene>
<dbReference type="GO" id="GO:0016020">
    <property type="term" value="C:membrane"/>
    <property type="evidence" value="ECO:0007669"/>
    <property type="project" value="UniProtKB-SubCell"/>
</dbReference>
<keyword evidence="5 10" id="KW-0472">Membrane</keyword>
<proteinExistence type="inferred from homology"/>
<dbReference type="InterPro" id="IPR036179">
    <property type="entry name" value="Ig-like_dom_sf"/>
</dbReference>
<dbReference type="CDD" id="cd20982">
    <property type="entry name" value="IgV_TIM-3_like"/>
    <property type="match status" value="1"/>
</dbReference>
<keyword evidence="2 10" id="KW-0812">Transmembrane</keyword>
<evidence type="ECO:0000256" key="9">
    <source>
        <dbReference type="ARBA" id="ARBA00038203"/>
    </source>
</evidence>
<evidence type="ECO:0000256" key="1">
    <source>
        <dbReference type="ARBA" id="ARBA00004479"/>
    </source>
</evidence>
<dbReference type="CTD" id="84868"/>
<comment type="similarity">
    <text evidence="9">Belongs to the immunoglobulin superfamily. TIM family.</text>
</comment>
<keyword evidence="4 10" id="KW-1133">Transmembrane helix</keyword>
<dbReference type="SMART" id="SM00409">
    <property type="entry name" value="IG"/>
    <property type="match status" value="1"/>
</dbReference>
<sequence length="292" mass="32639">MFSHLSFDCVLWLLLLTTFPRMLTTEEHGSESLKGSYIVEVGQNAYLPCSYVPATSEDLVPVCWGKGSCPAFQCYNMVLSTDGRDLKYQISRRYKLKGNLYKGDVSLTIENVTLADSGIYCCRIQFPGPMNDKKSNLQLEIIPAKVTPAWTAWRDITTAFPRLLTTEGHDSETQTMETFRDRSQTQISTLANELQDAGANTRISVYIGAGISAGLTLVLIFGALILKWYSHKKEKLQNSSLITLANLPPLGLANTVAEGMRSEENIYTIEENIYEMEDPSEYYCYVSSGQQS</sequence>
<evidence type="ECO:0000256" key="8">
    <source>
        <dbReference type="ARBA" id="ARBA00023319"/>
    </source>
</evidence>
<dbReference type="Proteomes" id="UP000515202">
    <property type="component" value="Unplaced"/>
</dbReference>
<dbReference type="KEGG" id="pvp:105289917"/>
<feature type="signal peptide" evidence="11">
    <location>
        <begin position="1"/>
        <end position="24"/>
    </location>
</feature>
<dbReference type="InterPro" id="IPR013106">
    <property type="entry name" value="Ig_V-set"/>
</dbReference>
<keyword evidence="7" id="KW-0325">Glycoprotein</keyword>
<accession>A0A6P3Q6M8</accession>
<dbReference type="PROSITE" id="PS50835">
    <property type="entry name" value="IG_LIKE"/>
    <property type="match status" value="1"/>
</dbReference>
<feature type="chain" id="PRO_5028303039" evidence="11">
    <location>
        <begin position="25"/>
        <end position="292"/>
    </location>
</feature>
<evidence type="ECO:0000313" key="13">
    <source>
        <dbReference type="Proteomes" id="UP000515202"/>
    </source>
</evidence>
<protein>
    <submittedName>
        <fullName evidence="14">Hepatitis A virus cellular receptor 2 isoform X1</fullName>
    </submittedName>
</protein>
<keyword evidence="13" id="KW-1185">Reference proteome</keyword>
<dbReference type="SUPFAM" id="SSF48726">
    <property type="entry name" value="Immunoglobulin"/>
    <property type="match status" value="1"/>
</dbReference>
<keyword evidence="6" id="KW-1015">Disulfide bond</keyword>
<feature type="transmembrane region" description="Helical" evidence="10">
    <location>
        <begin position="203"/>
        <end position="226"/>
    </location>
</feature>
<dbReference type="FunFam" id="2.60.40.10:FF:000774">
    <property type="entry name" value="Hepatitis A virus cellular receptor 1"/>
    <property type="match status" value="1"/>
</dbReference>
<comment type="subcellular location">
    <subcellularLocation>
        <location evidence="1">Membrane</location>
        <topology evidence="1">Single-pass type I membrane protein</topology>
    </subcellularLocation>
</comment>
<evidence type="ECO:0000256" key="6">
    <source>
        <dbReference type="ARBA" id="ARBA00023157"/>
    </source>
</evidence>
<evidence type="ECO:0000259" key="12">
    <source>
        <dbReference type="PROSITE" id="PS50835"/>
    </source>
</evidence>
<dbReference type="GO" id="GO:0016592">
    <property type="term" value="C:mediator complex"/>
    <property type="evidence" value="ECO:0007669"/>
    <property type="project" value="TreeGrafter"/>
</dbReference>
<dbReference type="AlphaFoldDB" id="A0A6P3Q6M8"/>
<dbReference type="GeneID" id="105289917"/>
<dbReference type="Gene3D" id="2.60.40.10">
    <property type="entry name" value="Immunoglobulins"/>
    <property type="match status" value="1"/>
</dbReference>
<name>A0A6P3Q6M8_PTEVA</name>
<dbReference type="InterPro" id="IPR051669">
    <property type="entry name" value="Immune_Mod/Transcr_Coactivator"/>
</dbReference>
<evidence type="ECO:0000256" key="4">
    <source>
        <dbReference type="ARBA" id="ARBA00022989"/>
    </source>
</evidence>
<dbReference type="OrthoDB" id="434099at2759"/>
<dbReference type="Pfam" id="PF07686">
    <property type="entry name" value="V-set"/>
    <property type="match status" value="1"/>
</dbReference>
<evidence type="ECO:0000256" key="10">
    <source>
        <dbReference type="SAM" id="Phobius"/>
    </source>
</evidence>
<dbReference type="InterPro" id="IPR007110">
    <property type="entry name" value="Ig-like_dom"/>
</dbReference>
<keyword evidence="8" id="KW-0393">Immunoglobulin domain</keyword>
<dbReference type="InterPro" id="IPR003599">
    <property type="entry name" value="Ig_sub"/>
</dbReference>
<evidence type="ECO:0000256" key="3">
    <source>
        <dbReference type="ARBA" id="ARBA00022729"/>
    </source>
</evidence>
<evidence type="ECO:0000256" key="2">
    <source>
        <dbReference type="ARBA" id="ARBA00022692"/>
    </source>
</evidence>
<dbReference type="GO" id="GO:0006357">
    <property type="term" value="P:regulation of transcription by RNA polymerase II"/>
    <property type="evidence" value="ECO:0007669"/>
    <property type="project" value="TreeGrafter"/>
</dbReference>
<evidence type="ECO:0000256" key="11">
    <source>
        <dbReference type="SAM" id="SignalP"/>
    </source>
</evidence>
<dbReference type="RefSeq" id="XP_011355045.1">
    <property type="nucleotide sequence ID" value="XM_011356743.2"/>
</dbReference>
<dbReference type="PANTHER" id="PTHR15498">
    <property type="entry name" value="T-CELL IMMUNOGLOBULIN AND MUCIN DOMAIN CONTAINING TIM"/>
    <property type="match status" value="1"/>
</dbReference>
<keyword evidence="3 11" id="KW-0732">Signal</keyword>
<organism evidence="13 14">
    <name type="scientific">Pteropus vampyrus</name>
    <name type="common">Large flying fox</name>
    <dbReference type="NCBI Taxonomy" id="132908"/>
    <lineage>
        <taxon>Eukaryota</taxon>
        <taxon>Metazoa</taxon>
        <taxon>Chordata</taxon>
        <taxon>Craniata</taxon>
        <taxon>Vertebrata</taxon>
        <taxon>Euteleostomi</taxon>
        <taxon>Mammalia</taxon>
        <taxon>Eutheria</taxon>
        <taxon>Laurasiatheria</taxon>
        <taxon>Chiroptera</taxon>
        <taxon>Yinpterochiroptera</taxon>
        <taxon>Pteropodoidea</taxon>
        <taxon>Pteropodidae</taxon>
        <taxon>Pteropodinae</taxon>
        <taxon>Pteropus</taxon>
    </lineage>
</organism>
<evidence type="ECO:0000256" key="7">
    <source>
        <dbReference type="ARBA" id="ARBA00023180"/>
    </source>
</evidence>
<dbReference type="InterPro" id="IPR013783">
    <property type="entry name" value="Ig-like_fold"/>
</dbReference>
<dbReference type="PANTHER" id="PTHR15498:SF73">
    <property type="entry name" value="HEPATITIS A VIRUS CELLULAR RECEPTOR 2"/>
    <property type="match status" value="1"/>
</dbReference>
<evidence type="ECO:0000313" key="14">
    <source>
        <dbReference type="RefSeq" id="XP_011355045.1"/>
    </source>
</evidence>